<feature type="domain" description="DUF4143" evidence="2">
    <location>
        <begin position="217"/>
        <end position="367"/>
    </location>
</feature>
<dbReference type="AlphaFoldDB" id="A0A0G1MDY2"/>
<comment type="caution">
    <text evidence="4">The sequence shown here is derived from an EMBL/GenBank/DDBJ whole genome shotgun (WGS) entry which is preliminary data.</text>
</comment>
<dbReference type="InterPro" id="IPR041682">
    <property type="entry name" value="AAA_14"/>
</dbReference>
<dbReference type="EMBL" id="LCKX01000032">
    <property type="protein sequence ID" value="KKU06464.1"/>
    <property type="molecule type" value="Genomic_DNA"/>
</dbReference>
<protein>
    <recommendedName>
        <fullName evidence="6">ATPase</fullName>
    </recommendedName>
</protein>
<dbReference type="Pfam" id="PF24749">
    <property type="entry name" value="DUF7695"/>
    <property type="match status" value="1"/>
</dbReference>
<dbReference type="InterPro" id="IPR025420">
    <property type="entry name" value="DUF4143"/>
</dbReference>
<gene>
    <name evidence="4" type="ORF">UX10_C0032G0015</name>
</gene>
<feature type="domain" description="DUF7695" evidence="3">
    <location>
        <begin position="417"/>
        <end position="446"/>
    </location>
</feature>
<evidence type="ECO:0000313" key="5">
    <source>
        <dbReference type="Proteomes" id="UP000033999"/>
    </source>
</evidence>
<dbReference type="InterPro" id="IPR056112">
    <property type="entry name" value="DUF7695"/>
</dbReference>
<dbReference type="Pfam" id="PF13635">
    <property type="entry name" value="DUF4143"/>
    <property type="match status" value="1"/>
</dbReference>
<evidence type="ECO:0000259" key="3">
    <source>
        <dbReference type="Pfam" id="PF24749"/>
    </source>
</evidence>
<dbReference type="PANTHER" id="PTHR33295:SF8">
    <property type="entry name" value="AAA+ ATPASE DOMAIN-CONTAINING PROTEIN"/>
    <property type="match status" value="1"/>
</dbReference>
<organism evidence="4 5">
    <name type="scientific">Candidatus Magasanikbacteria bacterium GW2011_GWA2_45_39</name>
    <dbReference type="NCBI Taxonomy" id="1619041"/>
    <lineage>
        <taxon>Bacteria</taxon>
        <taxon>Candidatus Magasanikiibacteriota</taxon>
    </lineage>
</organism>
<dbReference type="InterPro" id="IPR027417">
    <property type="entry name" value="P-loop_NTPase"/>
</dbReference>
<dbReference type="PANTHER" id="PTHR33295">
    <property type="entry name" value="ATPASE"/>
    <property type="match status" value="1"/>
</dbReference>
<dbReference type="SUPFAM" id="SSF52540">
    <property type="entry name" value="P-loop containing nucleoside triphosphate hydrolases"/>
    <property type="match status" value="1"/>
</dbReference>
<accession>A0A0G1MDY2</accession>
<evidence type="ECO:0000259" key="2">
    <source>
        <dbReference type="Pfam" id="PF13635"/>
    </source>
</evidence>
<name>A0A0G1MDY2_9BACT</name>
<evidence type="ECO:0008006" key="6">
    <source>
        <dbReference type="Google" id="ProtNLM"/>
    </source>
</evidence>
<feature type="domain" description="AAA" evidence="1">
    <location>
        <begin position="37"/>
        <end position="159"/>
    </location>
</feature>
<proteinExistence type="predicted"/>
<evidence type="ECO:0000313" key="4">
    <source>
        <dbReference type="EMBL" id="KKU06464.1"/>
    </source>
</evidence>
<dbReference type="Proteomes" id="UP000033999">
    <property type="component" value="Unassembled WGS sequence"/>
</dbReference>
<sequence length="452" mass="52507">MLKDIVSNQKQQKEQLLTLSYIDRTKEPFAKKWLDSNLIKVVLGPRRAGKSVFSLVLLKDRPFMYFNFDDEVLSSAGGIATDELMKELHATYGQVKTVLFDEIQNFPNWELFVNRLHREGYNLVLTGSNAHLLSKELATHLTGRHMPIEILPFDFSEFLRAKKFQIDTEYSALPQQRGELLNLMENYLLNGGFPEVVVSNLDPKDYLEVLFDALLFKDVVKRHKVKFSTQIGNLGAHLINNFANLYTVRKLLEILNLKSASTTEKYIKYLEEAYLIFSLLRYSPKSIQRIKSPRKVYAVDNGFISAKAIQHSPDKGKLMENLVFTELVKRGVKPNRDLFYYKTRNDREVDFIVKKGTEVTELIQVCYEAVTSDVEQREVRALLEASDELKVKKMTVLTWDEKREIKKDGRDEIFWNTHKKFTYCKCKKIWVDGCEDYVRVGGNEGDYKVIHK</sequence>
<reference evidence="4 5" key="1">
    <citation type="journal article" date="2015" name="Nature">
        <title>rRNA introns, odd ribosomes, and small enigmatic genomes across a large radiation of phyla.</title>
        <authorList>
            <person name="Brown C.T."/>
            <person name="Hug L.A."/>
            <person name="Thomas B.C."/>
            <person name="Sharon I."/>
            <person name="Castelle C.J."/>
            <person name="Singh A."/>
            <person name="Wilkins M.J."/>
            <person name="Williams K.H."/>
            <person name="Banfield J.F."/>
        </authorList>
    </citation>
    <scope>NUCLEOTIDE SEQUENCE [LARGE SCALE GENOMIC DNA]</scope>
</reference>
<evidence type="ECO:0000259" key="1">
    <source>
        <dbReference type="Pfam" id="PF13173"/>
    </source>
</evidence>
<dbReference type="Pfam" id="PF13173">
    <property type="entry name" value="AAA_14"/>
    <property type="match status" value="1"/>
</dbReference>